<evidence type="ECO:0000313" key="3">
    <source>
        <dbReference type="Proteomes" id="UP000822688"/>
    </source>
</evidence>
<keyword evidence="1" id="KW-0732">Signal</keyword>
<gene>
    <name evidence="2" type="ORF">KC19_7G048200</name>
</gene>
<feature type="chain" id="PRO_5035758903" evidence="1">
    <location>
        <begin position="21"/>
        <end position="57"/>
    </location>
</feature>
<accession>A0A8T0H634</accession>
<proteinExistence type="predicted"/>
<evidence type="ECO:0000313" key="2">
    <source>
        <dbReference type="EMBL" id="KAG0566235.1"/>
    </source>
</evidence>
<feature type="signal peptide" evidence="1">
    <location>
        <begin position="1"/>
        <end position="20"/>
    </location>
</feature>
<comment type="caution">
    <text evidence="2">The sequence shown here is derived from an EMBL/GenBank/DDBJ whole genome shotgun (WGS) entry which is preliminary data.</text>
</comment>
<dbReference type="EMBL" id="CM026428">
    <property type="protein sequence ID" value="KAG0566235.1"/>
    <property type="molecule type" value="Genomic_DNA"/>
</dbReference>
<sequence>MLKVVCFWLAGLGIYRSTCCRTRKSVQDICFVNLVVMKLPSSFIAVTVKRRTLHPLG</sequence>
<keyword evidence="3" id="KW-1185">Reference proteome</keyword>
<name>A0A8T0H634_CERPU</name>
<dbReference type="Proteomes" id="UP000822688">
    <property type="component" value="Chromosome 7"/>
</dbReference>
<dbReference type="AlphaFoldDB" id="A0A8T0H634"/>
<reference evidence="2" key="1">
    <citation type="submission" date="2020-06" db="EMBL/GenBank/DDBJ databases">
        <title>WGS assembly of Ceratodon purpureus strain R40.</title>
        <authorList>
            <person name="Carey S.B."/>
            <person name="Jenkins J."/>
            <person name="Shu S."/>
            <person name="Lovell J.T."/>
            <person name="Sreedasyam A."/>
            <person name="Maumus F."/>
            <person name="Tiley G.P."/>
            <person name="Fernandez-Pozo N."/>
            <person name="Barry K."/>
            <person name="Chen C."/>
            <person name="Wang M."/>
            <person name="Lipzen A."/>
            <person name="Daum C."/>
            <person name="Saski C.A."/>
            <person name="Payton A.C."/>
            <person name="Mcbreen J.C."/>
            <person name="Conrad R.E."/>
            <person name="Kollar L.M."/>
            <person name="Olsson S."/>
            <person name="Huttunen S."/>
            <person name="Landis J.B."/>
            <person name="Wickett N.J."/>
            <person name="Johnson M.G."/>
            <person name="Rensing S.A."/>
            <person name="Grimwood J."/>
            <person name="Schmutz J."/>
            <person name="Mcdaniel S.F."/>
        </authorList>
    </citation>
    <scope>NUCLEOTIDE SEQUENCE</scope>
    <source>
        <strain evidence="2">R40</strain>
    </source>
</reference>
<protein>
    <submittedName>
        <fullName evidence="2">Uncharacterized protein</fullName>
    </submittedName>
</protein>
<organism evidence="2 3">
    <name type="scientific">Ceratodon purpureus</name>
    <name type="common">Fire moss</name>
    <name type="synonym">Dicranum purpureum</name>
    <dbReference type="NCBI Taxonomy" id="3225"/>
    <lineage>
        <taxon>Eukaryota</taxon>
        <taxon>Viridiplantae</taxon>
        <taxon>Streptophyta</taxon>
        <taxon>Embryophyta</taxon>
        <taxon>Bryophyta</taxon>
        <taxon>Bryophytina</taxon>
        <taxon>Bryopsida</taxon>
        <taxon>Dicranidae</taxon>
        <taxon>Pseudoditrichales</taxon>
        <taxon>Ditrichaceae</taxon>
        <taxon>Ceratodon</taxon>
    </lineage>
</organism>
<evidence type="ECO:0000256" key="1">
    <source>
        <dbReference type="SAM" id="SignalP"/>
    </source>
</evidence>